<comment type="caution">
    <text evidence="5">The sequence shown here is derived from an EMBL/GenBank/DDBJ whole genome shotgun (WGS) entry which is preliminary data.</text>
</comment>
<dbReference type="InterPro" id="IPR028082">
    <property type="entry name" value="Peripla_BP_I"/>
</dbReference>
<feature type="domain" description="HTH lacI-type" evidence="4">
    <location>
        <begin position="16"/>
        <end position="70"/>
    </location>
</feature>
<gene>
    <name evidence="5" type="ORF">IEN85_14395</name>
</gene>
<evidence type="ECO:0000256" key="2">
    <source>
        <dbReference type="ARBA" id="ARBA00023125"/>
    </source>
</evidence>
<evidence type="ECO:0000313" key="5">
    <source>
        <dbReference type="EMBL" id="MBD5780686.1"/>
    </source>
</evidence>
<dbReference type="SMART" id="SM00354">
    <property type="entry name" value="HTH_LACI"/>
    <property type="match status" value="1"/>
</dbReference>
<dbReference type="Pfam" id="PF13377">
    <property type="entry name" value="Peripla_BP_3"/>
    <property type="match status" value="1"/>
</dbReference>
<evidence type="ECO:0000259" key="4">
    <source>
        <dbReference type="PROSITE" id="PS50932"/>
    </source>
</evidence>
<dbReference type="SUPFAM" id="SSF53822">
    <property type="entry name" value="Periplasmic binding protein-like I"/>
    <property type="match status" value="1"/>
</dbReference>
<dbReference type="PANTHER" id="PTHR30146:SF109">
    <property type="entry name" value="HTH-TYPE TRANSCRIPTIONAL REGULATOR GALS"/>
    <property type="match status" value="1"/>
</dbReference>
<reference evidence="5" key="1">
    <citation type="submission" date="2020-09" db="EMBL/GenBank/DDBJ databases">
        <title>Pelagicoccus enzymogenes sp. nov. with an EPS production, isolated from marine sediment.</title>
        <authorList>
            <person name="Feng X."/>
        </authorList>
    </citation>
    <scope>NUCLEOTIDE SEQUENCE</scope>
    <source>
        <strain evidence="5">NFK12</strain>
    </source>
</reference>
<dbReference type="Proteomes" id="UP000622317">
    <property type="component" value="Unassembled WGS sequence"/>
</dbReference>
<dbReference type="GO" id="GO:0003700">
    <property type="term" value="F:DNA-binding transcription factor activity"/>
    <property type="evidence" value="ECO:0007669"/>
    <property type="project" value="TreeGrafter"/>
</dbReference>
<dbReference type="InterPro" id="IPR000843">
    <property type="entry name" value="HTH_LacI"/>
</dbReference>
<keyword evidence="6" id="KW-1185">Reference proteome</keyword>
<dbReference type="Gene3D" id="1.10.260.40">
    <property type="entry name" value="lambda repressor-like DNA-binding domains"/>
    <property type="match status" value="1"/>
</dbReference>
<dbReference type="EMBL" id="JACYFG010000036">
    <property type="protein sequence ID" value="MBD5780686.1"/>
    <property type="molecule type" value="Genomic_DNA"/>
</dbReference>
<dbReference type="PANTHER" id="PTHR30146">
    <property type="entry name" value="LACI-RELATED TRANSCRIPTIONAL REPRESSOR"/>
    <property type="match status" value="1"/>
</dbReference>
<dbReference type="InterPro" id="IPR046335">
    <property type="entry name" value="LacI/GalR-like_sensor"/>
</dbReference>
<dbReference type="SUPFAM" id="SSF47413">
    <property type="entry name" value="lambda repressor-like DNA-binding domains"/>
    <property type="match status" value="1"/>
</dbReference>
<evidence type="ECO:0000256" key="3">
    <source>
        <dbReference type="ARBA" id="ARBA00023163"/>
    </source>
</evidence>
<keyword evidence="1" id="KW-0805">Transcription regulation</keyword>
<sequence length="353" mass="39570">MTKQTGKSSSDVARRVTVRDIAAEIGVHFTTVAEALRDSPRVKEATKKKVRAAAEQMGYRSDPMLSALSAYRTRSSKPTFQGTLVWINGFGERDFFSKGRGFYTDCFAGARRRCQELGYRLEPFWMSEPGMSAPRASQILDSRKTSGVIVGPMPHGVDELDLFWEKFCSVRIGYSLRSSELTTIISDQFGNARMLFDRFKDAGYRRIGFACPQALDDRTNNHWSGSYLASQQHYPQMEQLHPFIDRNNDKSEFLSWMEAEKPDALICGGGRRYSDCLEAAGYRIPEQLSIACLHADSYDENLAGIMQNGEIVGTASVDHLVAIIHRFKVGLETHPKVVTVSGKWKDGTTFKSS</sequence>
<dbReference type="Pfam" id="PF00356">
    <property type="entry name" value="LacI"/>
    <property type="match status" value="1"/>
</dbReference>
<keyword evidence="2 5" id="KW-0238">DNA-binding</keyword>
<keyword evidence="3" id="KW-0804">Transcription</keyword>
<dbReference type="Gene3D" id="3.40.50.2300">
    <property type="match status" value="2"/>
</dbReference>
<accession>A0A927FAC5</accession>
<dbReference type="RefSeq" id="WP_191617782.1">
    <property type="nucleotide sequence ID" value="NZ_JACYFG010000036.1"/>
</dbReference>
<dbReference type="GO" id="GO:0000976">
    <property type="term" value="F:transcription cis-regulatory region binding"/>
    <property type="evidence" value="ECO:0007669"/>
    <property type="project" value="TreeGrafter"/>
</dbReference>
<protein>
    <submittedName>
        <fullName evidence="5">LacI family DNA-binding transcriptional regulator</fullName>
    </submittedName>
</protein>
<proteinExistence type="predicted"/>
<dbReference type="CDD" id="cd01392">
    <property type="entry name" value="HTH_LacI"/>
    <property type="match status" value="1"/>
</dbReference>
<name>A0A927FAC5_9BACT</name>
<dbReference type="InterPro" id="IPR010982">
    <property type="entry name" value="Lambda_DNA-bd_dom_sf"/>
</dbReference>
<evidence type="ECO:0000313" key="6">
    <source>
        <dbReference type="Proteomes" id="UP000622317"/>
    </source>
</evidence>
<dbReference type="PROSITE" id="PS50932">
    <property type="entry name" value="HTH_LACI_2"/>
    <property type="match status" value="1"/>
</dbReference>
<dbReference type="AlphaFoldDB" id="A0A927FAC5"/>
<organism evidence="5 6">
    <name type="scientific">Pelagicoccus enzymogenes</name>
    <dbReference type="NCBI Taxonomy" id="2773457"/>
    <lineage>
        <taxon>Bacteria</taxon>
        <taxon>Pseudomonadati</taxon>
        <taxon>Verrucomicrobiota</taxon>
        <taxon>Opitutia</taxon>
        <taxon>Puniceicoccales</taxon>
        <taxon>Pelagicoccaceae</taxon>
        <taxon>Pelagicoccus</taxon>
    </lineage>
</organism>
<evidence type="ECO:0000256" key="1">
    <source>
        <dbReference type="ARBA" id="ARBA00023015"/>
    </source>
</evidence>